<dbReference type="InterPro" id="IPR001387">
    <property type="entry name" value="Cro/C1-type_HTH"/>
</dbReference>
<evidence type="ECO:0000256" key="2">
    <source>
        <dbReference type="SAM" id="Coils"/>
    </source>
</evidence>
<keyword evidence="2" id="KW-0175">Coiled coil</keyword>
<evidence type="ECO:0000313" key="6">
    <source>
        <dbReference type="Proteomes" id="UP000051638"/>
    </source>
</evidence>
<sequence length="146" mass="17217">MGSILKSHRRRHGISQLQLADKLHISRQSISSWENDRAYPSLDNLIALSELYRISIDDLLKDNEALRDKIFRNQNRIKQYQKQLKHLDHELENKKEKHDDFNFSKKDEFLFTITLIFIGILLLPLGPIIPIGYFIVKKKDKTKHAP</sequence>
<dbReference type="EMBL" id="AYYI01000087">
    <property type="protein sequence ID" value="KRM94658.1"/>
    <property type="molecule type" value="Genomic_DNA"/>
</dbReference>
<feature type="transmembrane region" description="Helical" evidence="3">
    <location>
        <begin position="109"/>
        <end position="136"/>
    </location>
</feature>
<gene>
    <name evidence="5" type="ORF">FC24_GL000222</name>
</gene>
<dbReference type="PROSITE" id="PS50943">
    <property type="entry name" value="HTH_CROC1"/>
    <property type="match status" value="1"/>
</dbReference>
<dbReference type="InterPro" id="IPR010982">
    <property type="entry name" value="Lambda_DNA-bd_dom_sf"/>
</dbReference>
<dbReference type="Gene3D" id="1.10.260.40">
    <property type="entry name" value="lambda repressor-like DNA-binding domains"/>
    <property type="match status" value="1"/>
</dbReference>
<dbReference type="GO" id="GO:0003677">
    <property type="term" value="F:DNA binding"/>
    <property type="evidence" value="ECO:0007669"/>
    <property type="project" value="UniProtKB-KW"/>
</dbReference>
<dbReference type="STRING" id="1423796.FC24_GL000222"/>
<dbReference type="PANTHER" id="PTHR46558">
    <property type="entry name" value="TRACRIPTIONAL REGULATORY PROTEIN-RELATED-RELATED"/>
    <property type="match status" value="1"/>
</dbReference>
<comment type="caution">
    <text evidence="5">The sequence shown here is derived from an EMBL/GenBank/DDBJ whole genome shotgun (WGS) entry which is preliminary data.</text>
</comment>
<evidence type="ECO:0000256" key="3">
    <source>
        <dbReference type="SAM" id="Phobius"/>
    </source>
</evidence>
<accession>A0A0R2CU60</accession>
<keyword evidence="1" id="KW-0238">DNA-binding</keyword>
<keyword evidence="3" id="KW-1133">Transmembrane helix</keyword>
<feature type="domain" description="HTH cro/C1-type" evidence="4">
    <location>
        <begin position="5"/>
        <end position="59"/>
    </location>
</feature>
<dbReference type="Pfam" id="PF01381">
    <property type="entry name" value="HTH_3"/>
    <property type="match status" value="1"/>
</dbReference>
<name>A0A0R2CU60_9LACO</name>
<reference evidence="5 6" key="1">
    <citation type="journal article" date="2015" name="Genome Announc.">
        <title>Expanding the biotechnology potential of lactobacilli through comparative genomics of 213 strains and associated genera.</title>
        <authorList>
            <person name="Sun Z."/>
            <person name="Harris H.M."/>
            <person name="McCann A."/>
            <person name="Guo C."/>
            <person name="Argimon S."/>
            <person name="Zhang W."/>
            <person name="Yang X."/>
            <person name="Jeffery I.B."/>
            <person name="Cooney J.C."/>
            <person name="Kagawa T.F."/>
            <person name="Liu W."/>
            <person name="Song Y."/>
            <person name="Salvetti E."/>
            <person name="Wrobel A."/>
            <person name="Rasinkangas P."/>
            <person name="Parkhill J."/>
            <person name="Rea M.C."/>
            <person name="O'Sullivan O."/>
            <person name="Ritari J."/>
            <person name="Douillard F.P."/>
            <person name="Paul Ross R."/>
            <person name="Yang R."/>
            <person name="Briner A.E."/>
            <person name="Felis G.E."/>
            <person name="de Vos W.M."/>
            <person name="Barrangou R."/>
            <person name="Klaenhammer T.R."/>
            <person name="Caufield P.W."/>
            <person name="Cui Y."/>
            <person name="Zhang H."/>
            <person name="O'Toole P.W."/>
        </authorList>
    </citation>
    <scope>NUCLEOTIDE SEQUENCE [LARGE SCALE GENOMIC DNA]</scope>
    <source>
        <strain evidence="5 6">DSM 20253</strain>
    </source>
</reference>
<dbReference type="CDD" id="cd00093">
    <property type="entry name" value="HTH_XRE"/>
    <property type="match status" value="1"/>
</dbReference>
<dbReference type="SMART" id="SM00530">
    <property type="entry name" value="HTH_XRE"/>
    <property type="match status" value="1"/>
</dbReference>
<protein>
    <recommendedName>
        <fullName evidence="4">HTH cro/C1-type domain-containing protein</fullName>
    </recommendedName>
</protein>
<proteinExistence type="predicted"/>
<dbReference type="PANTHER" id="PTHR46558:SF4">
    <property type="entry name" value="DNA-BIDING PHAGE PROTEIN"/>
    <property type="match status" value="1"/>
</dbReference>
<evidence type="ECO:0000256" key="1">
    <source>
        <dbReference type="ARBA" id="ARBA00023125"/>
    </source>
</evidence>
<keyword evidence="3" id="KW-0472">Membrane</keyword>
<dbReference type="Proteomes" id="UP000051638">
    <property type="component" value="Unassembled WGS sequence"/>
</dbReference>
<organism evidence="5 6">
    <name type="scientific">Loigolactobacillus rennini DSM 20253</name>
    <dbReference type="NCBI Taxonomy" id="1423796"/>
    <lineage>
        <taxon>Bacteria</taxon>
        <taxon>Bacillati</taxon>
        <taxon>Bacillota</taxon>
        <taxon>Bacilli</taxon>
        <taxon>Lactobacillales</taxon>
        <taxon>Lactobacillaceae</taxon>
        <taxon>Loigolactobacillus</taxon>
    </lineage>
</organism>
<keyword evidence="3" id="KW-0812">Transmembrane</keyword>
<evidence type="ECO:0000259" key="4">
    <source>
        <dbReference type="PROSITE" id="PS50943"/>
    </source>
</evidence>
<evidence type="ECO:0000313" key="5">
    <source>
        <dbReference type="EMBL" id="KRM94658.1"/>
    </source>
</evidence>
<dbReference type="PATRIC" id="fig|1423796.3.peg.234"/>
<dbReference type="AlphaFoldDB" id="A0A0R2CU60"/>
<dbReference type="SUPFAM" id="SSF47413">
    <property type="entry name" value="lambda repressor-like DNA-binding domains"/>
    <property type="match status" value="1"/>
</dbReference>
<keyword evidence="6" id="KW-1185">Reference proteome</keyword>
<feature type="coiled-coil region" evidence="2">
    <location>
        <begin position="63"/>
        <end position="97"/>
    </location>
</feature>